<evidence type="ECO:0000313" key="3">
    <source>
        <dbReference type="Proteomes" id="UP000193087"/>
    </source>
</evidence>
<proteinExistence type="predicted"/>
<keyword evidence="3" id="KW-1185">Reference proteome</keyword>
<dbReference type="Gene3D" id="2.60.120.580">
    <property type="entry name" value="Acetamidase/Formamidase-like domains"/>
    <property type="match status" value="1"/>
</dbReference>
<feature type="compositionally biased region" description="Basic residues" evidence="1">
    <location>
        <begin position="120"/>
        <end position="132"/>
    </location>
</feature>
<dbReference type="STRING" id="486698.AWC22_06825"/>
<dbReference type="PANTHER" id="PTHR31891:SF1">
    <property type="entry name" value="FORMAMIDASE C869.04-RELATED"/>
    <property type="match status" value="1"/>
</dbReference>
<organism evidence="2 3">
    <name type="scientific">Mycobacterium riyadhense</name>
    <dbReference type="NCBI Taxonomy" id="486698"/>
    <lineage>
        <taxon>Bacteria</taxon>
        <taxon>Bacillati</taxon>
        <taxon>Actinomycetota</taxon>
        <taxon>Actinomycetes</taxon>
        <taxon>Mycobacteriales</taxon>
        <taxon>Mycobacteriaceae</taxon>
        <taxon>Mycobacterium</taxon>
    </lineage>
</organism>
<dbReference type="Pfam" id="PF03069">
    <property type="entry name" value="FmdA_AmdA"/>
    <property type="match status" value="1"/>
</dbReference>
<feature type="region of interest" description="Disordered" evidence="1">
    <location>
        <begin position="113"/>
        <end position="141"/>
    </location>
</feature>
<dbReference type="AlphaFoldDB" id="A0A1X2AYW6"/>
<dbReference type="PANTHER" id="PTHR31891">
    <property type="entry name" value="FORMAMIDASE C869.04-RELATED"/>
    <property type="match status" value="1"/>
</dbReference>
<dbReference type="SUPFAM" id="SSF141130">
    <property type="entry name" value="Acetamidase/Formamidase-like"/>
    <property type="match status" value="1"/>
</dbReference>
<evidence type="ECO:0008006" key="4">
    <source>
        <dbReference type="Google" id="ProtNLM"/>
    </source>
</evidence>
<dbReference type="InterPro" id="IPR004304">
    <property type="entry name" value="FmdA_AmdA"/>
</dbReference>
<protein>
    <recommendedName>
        <fullName evidence="4">Acetamidase/Formamidase family protein</fullName>
    </recommendedName>
</protein>
<gene>
    <name evidence="2" type="ORF">AWC22_06825</name>
</gene>
<sequence length="141" mass="15102">MPPRATGGNMDLRHLVPRSTLYLPVEVEGALFFADDGHGAQGDGEVCITGLETGVSGTLRLSVDRRKKVSEPEFVTFRPLNVDAGAAGDYGTTAAGPDLFECRSARGTRARTCASASSRAGRRGRSKCRKPSWPHWSPATR</sequence>
<comment type="caution">
    <text evidence="2">The sequence shown here is derived from an EMBL/GenBank/DDBJ whole genome shotgun (WGS) entry which is preliminary data.</text>
</comment>
<evidence type="ECO:0000313" key="2">
    <source>
        <dbReference type="EMBL" id="ORW56544.1"/>
    </source>
</evidence>
<accession>A0A1X2AYW6</accession>
<name>A0A1X2AYW6_9MYCO</name>
<evidence type="ECO:0000256" key="1">
    <source>
        <dbReference type="SAM" id="MobiDB-lite"/>
    </source>
</evidence>
<dbReference type="GO" id="GO:0016811">
    <property type="term" value="F:hydrolase activity, acting on carbon-nitrogen (but not peptide) bonds, in linear amides"/>
    <property type="evidence" value="ECO:0007669"/>
    <property type="project" value="InterPro"/>
</dbReference>
<dbReference type="EMBL" id="LQPQ01000256">
    <property type="protein sequence ID" value="ORW56544.1"/>
    <property type="molecule type" value="Genomic_DNA"/>
</dbReference>
<reference evidence="2 3" key="1">
    <citation type="submission" date="2016-01" db="EMBL/GenBank/DDBJ databases">
        <title>The new phylogeny of the genus Mycobacterium.</title>
        <authorList>
            <person name="Tarcisio F."/>
            <person name="Conor M."/>
            <person name="Antonella G."/>
            <person name="Elisabetta G."/>
            <person name="Giulia F.S."/>
            <person name="Sara T."/>
            <person name="Anna F."/>
            <person name="Clotilde B."/>
            <person name="Roberto B."/>
            <person name="Veronica D.S."/>
            <person name="Fabio R."/>
            <person name="Monica P."/>
            <person name="Olivier J."/>
            <person name="Enrico T."/>
            <person name="Nicola S."/>
        </authorList>
    </citation>
    <scope>NUCLEOTIDE SEQUENCE [LARGE SCALE GENOMIC DNA]</scope>
    <source>
        <strain evidence="2 3">DSM 45176</strain>
    </source>
</reference>
<dbReference type="Proteomes" id="UP000193087">
    <property type="component" value="Unassembled WGS sequence"/>
</dbReference>